<reference evidence="2 3" key="1">
    <citation type="submission" date="2020-07" db="EMBL/GenBank/DDBJ databases">
        <title>Sequencing the genomes of 1000 actinobacteria strains.</title>
        <authorList>
            <person name="Klenk H.-P."/>
        </authorList>
    </citation>
    <scope>NUCLEOTIDE SEQUENCE [LARGE SCALE GENOMIC DNA]</scope>
    <source>
        <strain evidence="2 3">DSM 45975</strain>
    </source>
</reference>
<feature type="compositionally biased region" description="Low complexity" evidence="1">
    <location>
        <begin position="9"/>
        <end position="19"/>
    </location>
</feature>
<protein>
    <submittedName>
        <fullName evidence="2">Uncharacterized protein</fullName>
    </submittedName>
</protein>
<evidence type="ECO:0000256" key="1">
    <source>
        <dbReference type="SAM" id="MobiDB-lite"/>
    </source>
</evidence>
<organism evidence="2 3">
    <name type="scientific">Halosaccharopolyspora lacisalsi</name>
    <dbReference type="NCBI Taxonomy" id="1000566"/>
    <lineage>
        <taxon>Bacteria</taxon>
        <taxon>Bacillati</taxon>
        <taxon>Actinomycetota</taxon>
        <taxon>Actinomycetes</taxon>
        <taxon>Pseudonocardiales</taxon>
        <taxon>Pseudonocardiaceae</taxon>
        <taxon>Halosaccharopolyspora</taxon>
    </lineage>
</organism>
<dbReference type="AlphaFoldDB" id="A0A839DT92"/>
<sequence>MPDEEPTDGEAAAAPASPEEASEWNARALLLRRALEAIIHAQPARLMFGSRPQVCELLAAMESAADAHEHFVATWSDSTTLSAFTREMLEDDVCTPAGRGPPSSRFLSRTDAARPYFADRDSLGSTGPMNSESSPLSA</sequence>
<dbReference type="RefSeq" id="WP_182543305.1">
    <property type="nucleotide sequence ID" value="NZ_JACGWZ010000001.1"/>
</dbReference>
<dbReference type="EMBL" id="JACGWZ010000001">
    <property type="protein sequence ID" value="MBA8824160.1"/>
    <property type="molecule type" value="Genomic_DNA"/>
</dbReference>
<feature type="compositionally biased region" description="Polar residues" evidence="1">
    <location>
        <begin position="123"/>
        <end position="138"/>
    </location>
</feature>
<evidence type="ECO:0000313" key="2">
    <source>
        <dbReference type="EMBL" id="MBA8824160.1"/>
    </source>
</evidence>
<feature type="region of interest" description="Disordered" evidence="1">
    <location>
        <begin position="1"/>
        <end position="21"/>
    </location>
</feature>
<dbReference type="Proteomes" id="UP000569329">
    <property type="component" value="Unassembled WGS sequence"/>
</dbReference>
<name>A0A839DT92_9PSEU</name>
<feature type="region of interest" description="Disordered" evidence="1">
    <location>
        <begin position="117"/>
        <end position="138"/>
    </location>
</feature>
<comment type="caution">
    <text evidence="2">The sequence shown here is derived from an EMBL/GenBank/DDBJ whole genome shotgun (WGS) entry which is preliminary data.</text>
</comment>
<evidence type="ECO:0000313" key="3">
    <source>
        <dbReference type="Proteomes" id="UP000569329"/>
    </source>
</evidence>
<gene>
    <name evidence="2" type="ORF">FHX42_001489</name>
</gene>
<accession>A0A839DT92</accession>
<feature type="region of interest" description="Disordered" evidence="1">
    <location>
        <begin position="93"/>
        <end position="112"/>
    </location>
</feature>
<keyword evidence="3" id="KW-1185">Reference proteome</keyword>
<proteinExistence type="predicted"/>